<name>A0AA88EF98_FICCA</name>
<evidence type="ECO:0000313" key="17">
    <source>
        <dbReference type="EMBL" id="GMN72959.1"/>
    </source>
</evidence>
<keyword evidence="6 15" id="KW-0812">Transmembrane</keyword>
<evidence type="ECO:0000256" key="13">
    <source>
        <dbReference type="ARBA" id="ARBA00024209"/>
    </source>
</evidence>
<dbReference type="Gene3D" id="3.30.40.10">
    <property type="entry name" value="Zinc/RING finger domain, C3HC4 (zinc finger)"/>
    <property type="match status" value="1"/>
</dbReference>
<evidence type="ECO:0000313" key="19">
    <source>
        <dbReference type="Proteomes" id="UP001187192"/>
    </source>
</evidence>
<dbReference type="InterPro" id="IPR044600">
    <property type="entry name" value="ATL1/ATL16-like"/>
</dbReference>
<keyword evidence="7" id="KW-0479">Metal-binding</keyword>
<dbReference type="InterPro" id="IPR013083">
    <property type="entry name" value="Znf_RING/FYVE/PHD"/>
</dbReference>
<dbReference type="GO" id="GO:0061630">
    <property type="term" value="F:ubiquitin protein ligase activity"/>
    <property type="evidence" value="ECO:0007669"/>
    <property type="project" value="UniProtKB-EC"/>
</dbReference>
<evidence type="ECO:0000313" key="18">
    <source>
        <dbReference type="EMBL" id="GMN72973.1"/>
    </source>
</evidence>
<keyword evidence="8 14" id="KW-0863">Zinc-finger</keyword>
<comment type="catalytic activity">
    <reaction evidence="1">
        <text>S-ubiquitinyl-[E2 ubiquitin-conjugating enzyme]-L-cysteine + [acceptor protein]-L-lysine = [E2 ubiquitin-conjugating enzyme]-L-cysteine + N(6)-ubiquitinyl-[acceptor protein]-L-lysine.</text>
        <dbReference type="EC" id="2.3.2.27"/>
    </reaction>
</comment>
<evidence type="ECO:0000256" key="4">
    <source>
        <dbReference type="ARBA" id="ARBA00012483"/>
    </source>
</evidence>
<evidence type="ECO:0000256" key="5">
    <source>
        <dbReference type="ARBA" id="ARBA00022679"/>
    </source>
</evidence>
<dbReference type="GO" id="GO:0008270">
    <property type="term" value="F:zinc ion binding"/>
    <property type="evidence" value="ECO:0007669"/>
    <property type="project" value="UniProtKB-KW"/>
</dbReference>
<evidence type="ECO:0000256" key="10">
    <source>
        <dbReference type="ARBA" id="ARBA00022833"/>
    </source>
</evidence>
<dbReference type="AlphaFoldDB" id="A0AA88EF98"/>
<keyword evidence="11 15" id="KW-1133">Transmembrane helix</keyword>
<dbReference type="GO" id="GO:0016020">
    <property type="term" value="C:membrane"/>
    <property type="evidence" value="ECO:0007669"/>
    <property type="project" value="UniProtKB-SubCell"/>
</dbReference>
<evidence type="ECO:0000256" key="6">
    <source>
        <dbReference type="ARBA" id="ARBA00022692"/>
    </source>
</evidence>
<dbReference type="PROSITE" id="PS50089">
    <property type="entry name" value="ZF_RING_2"/>
    <property type="match status" value="1"/>
</dbReference>
<evidence type="ECO:0000256" key="8">
    <source>
        <dbReference type="ARBA" id="ARBA00022771"/>
    </source>
</evidence>
<dbReference type="PANTHER" id="PTHR46913:SF1">
    <property type="entry name" value="RING-H2 FINGER PROTEIN ATL16"/>
    <property type="match status" value="1"/>
</dbReference>
<evidence type="ECO:0000256" key="1">
    <source>
        <dbReference type="ARBA" id="ARBA00000900"/>
    </source>
</evidence>
<keyword evidence="12 15" id="KW-0472">Membrane</keyword>
<evidence type="ECO:0000256" key="2">
    <source>
        <dbReference type="ARBA" id="ARBA00004167"/>
    </source>
</evidence>
<evidence type="ECO:0000256" key="11">
    <source>
        <dbReference type="ARBA" id="ARBA00022989"/>
    </source>
</evidence>
<protein>
    <recommendedName>
        <fullName evidence="4">RING-type E3 ubiquitin transferase</fullName>
        <ecNumber evidence="4">2.3.2.27</ecNumber>
    </recommendedName>
</protein>
<dbReference type="SMART" id="SM00184">
    <property type="entry name" value="RING"/>
    <property type="match status" value="1"/>
</dbReference>
<dbReference type="CDD" id="cd16461">
    <property type="entry name" value="RING-H2_EL5-like"/>
    <property type="match status" value="1"/>
</dbReference>
<keyword evidence="10" id="KW-0862">Zinc</keyword>
<comment type="similarity">
    <text evidence="13">Belongs to the RING-type zinc finger family. ATL subfamily.</text>
</comment>
<accession>A0AA88EF98</accession>
<organism evidence="18 19">
    <name type="scientific">Ficus carica</name>
    <name type="common">Common fig</name>
    <dbReference type="NCBI Taxonomy" id="3494"/>
    <lineage>
        <taxon>Eukaryota</taxon>
        <taxon>Viridiplantae</taxon>
        <taxon>Streptophyta</taxon>
        <taxon>Embryophyta</taxon>
        <taxon>Tracheophyta</taxon>
        <taxon>Spermatophyta</taxon>
        <taxon>Magnoliopsida</taxon>
        <taxon>eudicotyledons</taxon>
        <taxon>Gunneridae</taxon>
        <taxon>Pentapetalae</taxon>
        <taxon>rosids</taxon>
        <taxon>fabids</taxon>
        <taxon>Rosales</taxon>
        <taxon>Moraceae</taxon>
        <taxon>Ficeae</taxon>
        <taxon>Ficus</taxon>
    </lineage>
</organism>
<reference evidence="18" key="1">
    <citation type="submission" date="2023-07" db="EMBL/GenBank/DDBJ databases">
        <title>draft genome sequence of fig (Ficus carica).</title>
        <authorList>
            <person name="Takahashi T."/>
            <person name="Nishimura K."/>
        </authorList>
    </citation>
    <scope>NUCLEOTIDE SEQUENCE</scope>
</reference>
<comment type="subcellular location">
    <subcellularLocation>
        <location evidence="2">Membrane</location>
        <topology evidence="2">Single-pass membrane protein</topology>
    </subcellularLocation>
</comment>
<dbReference type="GO" id="GO:0016567">
    <property type="term" value="P:protein ubiquitination"/>
    <property type="evidence" value="ECO:0007669"/>
    <property type="project" value="InterPro"/>
</dbReference>
<gene>
    <name evidence="17" type="ORF">TIFTF001_054248</name>
    <name evidence="18" type="ORF">TIFTF001_054251</name>
</gene>
<dbReference type="Pfam" id="PF13639">
    <property type="entry name" value="zf-RING_2"/>
    <property type="match status" value="1"/>
</dbReference>
<evidence type="ECO:0000256" key="9">
    <source>
        <dbReference type="ARBA" id="ARBA00022786"/>
    </source>
</evidence>
<feature type="transmembrane region" description="Helical" evidence="15">
    <location>
        <begin position="25"/>
        <end position="48"/>
    </location>
</feature>
<comment type="pathway">
    <text evidence="3">Protein modification; protein ubiquitination.</text>
</comment>
<dbReference type="EC" id="2.3.2.27" evidence="4"/>
<dbReference type="EMBL" id="BTGU01014232">
    <property type="protein sequence ID" value="GMN72959.1"/>
    <property type="molecule type" value="Genomic_DNA"/>
</dbReference>
<sequence length="189" mass="20338">MATPFGKPPPPPSPLSPLGKSSLPMLYYGLVVIGTAAAVLSLYNLIVLRWCADRRSRLLPPAGPNTLVEIATSRTRAENAAVLPPSSFKYKKEMSAAADGGGDGGDGGESECAVCLSAFEEGEEVRKLPRCRHCFHADCIDMWLYSHSDCPLCRTPVVSAGRLWPPQLTFEVLTRGGNTGFDTTTRLEN</sequence>
<keyword evidence="9" id="KW-0833">Ubl conjugation pathway</keyword>
<dbReference type="EMBL" id="BTGU01014235">
    <property type="protein sequence ID" value="GMN72973.1"/>
    <property type="molecule type" value="Genomic_DNA"/>
</dbReference>
<proteinExistence type="inferred from homology"/>
<evidence type="ECO:0000256" key="3">
    <source>
        <dbReference type="ARBA" id="ARBA00004906"/>
    </source>
</evidence>
<evidence type="ECO:0000256" key="7">
    <source>
        <dbReference type="ARBA" id="ARBA00022723"/>
    </source>
</evidence>
<evidence type="ECO:0000259" key="16">
    <source>
        <dbReference type="PROSITE" id="PS50089"/>
    </source>
</evidence>
<comment type="caution">
    <text evidence="18">The sequence shown here is derived from an EMBL/GenBank/DDBJ whole genome shotgun (WGS) entry which is preliminary data.</text>
</comment>
<feature type="domain" description="RING-type" evidence="16">
    <location>
        <begin position="112"/>
        <end position="154"/>
    </location>
</feature>
<feature type="non-terminal residue" evidence="18">
    <location>
        <position position="1"/>
    </location>
</feature>
<dbReference type="SUPFAM" id="SSF57850">
    <property type="entry name" value="RING/U-box"/>
    <property type="match status" value="1"/>
</dbReference>
<dbReference type="InterPro" id="IPR001841">
    <property type="entry name" value="Znf_RING"/>
</dbReference>
<evidence type="ECO:0000256" key="12">
    <source>
        <dbReference type="ARBA" id="ARBA00023136"/>
    </source>
</evidence>
<evidence type="ECO:0000256" key="15">
    <source>
        <dbReference type="SAM" id="Phobius"/>
    </source>
</evidence>
<dbReference type="PANTHER" id="PTHR46913">
    <property type="entry name" value="RING-H2 FINGER PROTEIN ATL16"/>
    <property type="match status" value="1"/>
</dbReference>
<dbReference type="Proteomes" id="UP001187192">
    <property type="component" value="Unassembled WGS sequence"/>
</dbReference>
<evidence type="ECO:0000256" key="14">
    <source>
        <dbReference type="PROSITE-ProRule" id="PRU00175"/>
    </source>
</evidence>
<keyword evidence="5" id="KW-0808">Transferase</keyword>
<keyword evidence="19" id="KW-1185">Reference proteome</keyword>